<keyword evidence="3" id="KW-0862">Zinc</keyword>
<evidence type="ECO:0000313" key="6">
    <source>
        <dbReference type="EMBL" id="KAG5541369.1"/>
    </source>
</evidence>
<evidence type="ECO:0000256" key="1">
    <source>
        <dbReference type="ARBA" id="ARBA00022723"/>
    </source>
</evidence>
<sequence>MSSSSSYYRAESETKKGVTNTPKFLYKPRDCYCGTMAEIKVVEKSEKLKGELYFICRKKRAARCGFFDWCLPLEWTSSNKIGGWGSTKYTNVCASNVCATKVIDDVVALEKERHPECIKFKEKPLPLEEEMRILFGSNTATGEHMHTPSSGSVPAASKEHTIYLEVDNIDALLDDYAEV</sequence>
<organism evidence="6 7">
    <name type="scientific">Rhododendron griersonianum</name>
    <dbReference type="NCBI Taxonomy" id="479676"/>
    <lineage>
        <taxon>Eukaryota</taxon>
        <taxon>Viridiplantae</taxon>
        <taxon>Streptophyta</taxon>
        <taxon>Embryophyta</taxon>
        <taxon>Tracheophyta</taxon>
        <taxon>Spermatophyta</taxon>
        <taxon>Magnoliopsida</taxon>
        <taxon>eudicotyledons</taxon>
        <taxon>Gunneridae</taxon>
        <taxon>Pentapetalae</taxon>
        <taxon>asterids</taxon>
        <taxon>Ericales</taxon>
        <taxon>Ericaceae</taxon>
        <taxon>Ericoideae</taxon>
        <taxon>Rhodoreae</taxon>
        <taxon>Rhododendron</taxon>
    </lineage>
</organism>
<protein>
    <recommendedName>
        <fullName evidence="5">GRF-type domain-containing protein</fullName>
    </recommendedName>
</protein>
<dbReference type="AlphaFoldDB" id="A0AAV6JRM3"/>
<dbReference type="Proteomes" id="UP000823749">
    <property type="component" value="Chromosome 7"/>
</dbReference>
<proteinExistence type="predicted"/>
<name>A0AAV6JRM3_9ERIC</name>
<reference evidence="6" key="1">
    <citation type="submission" date="2020-08" db="EMBL/GenBank/DDBJ databases">
        <title>Plant Genome Project.</title>
        <authorList>
            <person name="Zhang R.-G."/>
        </authorList>
    </citation>
    <scope>NUCLEOTIDE SEQUENCE</scope>
    <source>
        <strain evidence="6">WSP0</strain>
        <tissue evidence="6">Leaf</tissue>
    </source>
</reference>
<keyword evidence="2 4" id="KW-0863">Zinc-finger</keyword>
<dbReference type="PROSITE" id="PS51999">
    <property type="entry name" value="ZF_GRF"/>
    <property type="match status" value="1"/>
</dbReference>
<evidence type="ECO:0000313" key="7">
    <source>
        <dbReference type="Proteomes" id="UP000823749"/>
    </source>
</evidence>
<dbReference type="InterPro" id="IPR010666">
    <property type="entry name" value="Znf_GRF"/>
</dbReference>
<dbReference type="GO" id="GO:0008270">
    <property type="term" value="F:zinc ion binding"/>
    <property type="evidence" value="ECO:0007669"/>
    <property type="project" value="UniProtKB-KW"/>
</dbReference>
<feature type="domain" description="GRF-type" evidence="5">
    <location>
        <begin position="31"/>
        <end position="73"/>
    </location>
</feature>
<evidence type="ECO:0000256" key="3">
    <source>
        <dbReference type="ARBA" id="ARBA00022833"/>
    </source>
</evidence>
<evidence type="ECO:0000256" key="4">
    <source>
        <dbReference type="PROSITE-ProRule" id="PRU01343"/>
    </source>
</evidence>
<evidence type="ECO:0000256" key="2">
    <source>
        <dbReference type="ARBA" id="ARBA00022771"/>
    </source>
</evidence>
<keyword evidence="7" id="KW-1185">Reference proteome</keyword>
<evidence type="ECO:0000259" key="5">
    <source>
        <dbReference type="PROSITE" id="PS51999"/>
    </source>
</evidence>
<gene>
    <name evidence="6" type="ORF">RHGRI_021264</name>
</gene>
<keyword evidence="1" id="KW-0479">Metal-binding</keyword>
<comment type="caution">
    <text evidence="6">The sequence shown here is derived from an EMBL/GenBank/DDBJ whole genome shotgun (WGS) entry which is preliminary data.</text>
</comment>
<accession>A0AAV6JRM3</accession>
<dbReference type="Pfam" id="PF06839">
    <property type="entry name" value="Zn_ribbon_GRF"/>
    <property type="match status" value="1"/>
</dbReference>
<dbReference type="EMBL" id="JACTNZ010000007">
    <property type="protein sequence ID" value="KAG5541369.1"/>
    <property type="molecule type" value="Genomic_DNA"/>
</dbReference>